<organism evidence="2 3">
    <name type="scientific">Bdellovibrio bacteriovorus</name>
    <dbReference type="NCBI Taxonomy" id="959"/>
    <lineage>
        <taxon>Bacteria</taxon>
        <taxon>Pseudomonadati</taxon>
        <taxon>Bdellovibrionota</taxon>
        <taxon>Bdellovibrionia</taxon>
        <taxon>Bdellovibrionales</taxon>
        <taxon>Pseudobdellovibrionaceae</taxon>
        <taxon>Bdellovibrio</taxon>
    </lineage>
</organism>
<sequence length="187" mass="19818">MFAKKSISITAAALLLSLGSQAMAASMECTVSLTTATAGGLMPMERTITLKASPVRPESKMELSECTDSDILGMNIMLCATEDGDALGVFHAELLINNDGGEELEFTSAKDIFAYSKKRAGALVSLASEGTLTPQFMKKMDDANLTYPEYKGGDSLAIDDAVSAAFKKGVLNKNDIVSLSIESCRLK</sequence>
<reference evidence="2 3" key="1">
    <citation type="submission" date="2016-03" db="EMBL/GenBank/DDBJ databases">
        <authorList>
            <person name="Ploux O."/>
        </authorList>
    </citation>
    <scope>NUCLEOTIDE SEQUENCE [LARGE SCALE GENOMIC DNA]</scope>
    <source>
        <strain evidence="2 3">BER2</strain>
    </source>
</reference>
<dbReference type="RefSeq" id="WP_063242724.1">
    <property type="nucleotide sequence ID" value="NZ_LUKF01000002.1"/>
</dbReference>
<dbReference type="AlphaFoldDB" id="A0A150WV27"/>
<name>A0A150WV27_BDEBC</name>
<dbReference type="OrthoDB" id="9790331at2"/>
<keyword evidence="1" id="KW-0732">Signal</keyword>
<proteinExistence type="predicted"/>
<comment type="caution">
    <text evidence="2">The sequence shown here is derived from an EMBL/GenBank/DDBJ whole genome shotgun (WGS) entry which is preliminary data.</text>
</comment>
<dbReference type="Proteomes" id="UP000075391">
    <property type="component" value="Unassembled WGS sequence"/>
</dbReference>
<protein>
    <submittedName>
        <fullName evidence="2">Uncharacterized protein</fullName>
    </submittedName>
</protein>
<feature type="chain" id="PRO_5007573741" evidence="1">
    <location>
        <begin position="25"/>
        <end position="187"/>
    </location>
</feature>
<feature type="signal peptide" evidence="1">
    <location>
        <begin position="1"/>
        <end position="24"/>
    </location>
</feature>
<evidence type="ECO:0000313" key="2">
    <source>
        <dbReference type="EMBL" id="KYG70236.1"/>
    </source>
</evidence>
<evidence type="ECO:0000256" key="1">
    <source>
        <dbReference type="SAM" id="SignalP"/>
    </source>
</evidence>
<evidence type="ECO:0000313" key="3">
    <source>
        <dbReference type="Proteomes" id="UP000075391"/>
    </source>
</evidence>
<dbReference type="EMBL" id="LUKF01000002">
    <property type="protein sequence ID" value="KYG70236.1"/>
    <property type="molecule type" value="Genomic_DNA"/>
</dbReference>
<accession>A0A150WV27</accession>
<gene>
    <name evidence="2" type="ORF">AZI85_13895</name>
</gene>